<keyword evidence="2" id="KW-0732">Signal</keyword>
<dbReference type="InterPro" id="IPR053211">
    <property type="entry name" value="DNA_repair-toleration"/>
</dbReference>
<organism evidence="5 6">
    <name type="scientific">Apostasia shenzhenica</name>
    <dbReference type="NCBI Taxonomy" id="1088818"/>
    <lineage>
        <taxon>Eukaryota</taxon>
        <taxon>Viridiplantae</taxon>
        <taxon>Streptophyta</taxon>
        <taxon>Embryophyta</taxon>
        <taxon>Tracheophyta</taxon>
        <taxon>Spermatophyta</taxon>
        <taxon>Magnoliopsida</taxon>
        <taxon>Liliopsida</taxon>
        <taxon>Asparagales</taxon>
        <taxon>Orchidaceae</taxon>
        <taxon>Apostasioideae</taxon>
        <taxon>Apostasia</taxon>
    </lineage>
</organism>
<reference evidence="5 6" key="1">
    <citation type="journal article" date="2017" name="Nature">
        <title>The Apostasia genome and the evolution of orchids.</title>
        <authorList>
            <person name="Zhang G.Q."/>
            <person name="Liu K.W."/>
            <person name="Li Z."/>
            <person name="Lohaus R."/>
            <person name="Hsiao Y.Y."/>
            <person name="Niu S.C."/>
            <person name="Wang J.Y."/>
            <person name="Lin Y.C."/>
            <person name="Xu Q."/>
            <person name="Chen L.J."/>
            <person name="Yoshida K."/>
            <person name="Fujiwara S."/>
            <person name="Wang Z.W."/>
            <person name="Zhang Y.Q."/>
            <person name="Mitsuda N."/>
            <person name="Wang M."/>
            <person name="Liu G.H."/>
            <person name="Pecoraro L."/>
            <person name="Huang H.X."/>
            <person name="Xiao X.J."/>
            <person name="Lin M."/>
            <person name="Wu X.Y."/>
            <person name="Wu W.L."/>
            <person name="Chen Y.Y."/>
            <person name="Chang S.B."/>
            <person name="Sakamoto S."/>
            <person name="Ohme-Takagi M."/>
            <person name="Yagi M."/>
            <person name="Zeng S.J."/>
            <person name="Shen C.Y."/>
            <person name="Yeh C.M."/>
            <person name="Luo Y.B."/>
            <person name="Tsai W.C."/>
            <person name="Van de Peer Y."/>
            <person name="Liu Z.J."/>
        </authorList>
    </citation>
    <scope>NUCLEOTIDE SEQUENCE [LARGE SCALE GENOMIC DNA]</scope>
    <source>
        <strain evidence="6">cv. Shenzhen</strain>
        <tissue evidence="5">Stem</tissue>
    </source>
</reference>
<sequence>MHSEMDQNCQNVRYWKYVLWFSFAAITRKCYLSLGCQSEEYEALLEFRSSIFNYSSTYPDLWGEERDCCNWEGVRCENTTMRVTELILPGFMQQATEYYSMASIKYWHLNFSVFSSFSKLTKLELPANYIAGSLHSLDTRRLEKLETLKLSSNQLEGNIPSSLGELSAIRVLDLSINNLRGTLNLQGNSLSSATLKY</sequence>
<dbReference type="EMBL" id="KZ451980">
    <property type="protein sequence ID" value="PKA55299.1"/>
    <property type="molecule type" value="Genomic_DNA"/>
</dbReference>
<keyword evidence="5" id="KW-0418">Kinase</keyword>
<dbReference type="Pfam" id="PF08263">
    <property type="entry name" value="LRRNT_2"/>
    <property type="match status" value="1"/>
</dbReference>
<dbReference type="OrthoDB" id="695027at2759"/>
<feature type="domain" description="Leucine-rich repeat-containing N-terminal plant-type" evidence="4">
    <location>
        <begin position="39"/>
        <end position="76"/>
    </location>
</feature>
<dbReference type="InterPro" id="IPR032675">
    <property type="entry name" value="LRR_dom_sf"/>
</dbReference>
<keyword evidence="5" id="KW-0808">Transferase</keyword>
<dbReference type="SUPFAM" id="SSF52058">
    <property type="entry name" value="L domain-like"/>
    <property type="match status" value="1"/>
</dbReference>
<keyword evidence="1" id="KW-0433">Leucine-rich repeat</keyword>
<dbReference type="AlphaFoldDB" id="A0A2I0AIB6"/>
<gene>
    <name evidence="5" type="ORF">AXF42_Ash003936</name>
</gene>
<evidence type="ECO:0000256" key="1">
    <source>
        <dbReference type="ARBA" id="ARBA00022614"/>
    </source>
</evidence>
<keyword evidence="6" id="KW-1185">Reference proteome</keyword>
<evidence type="ECO:0000256" key="3">
    <source>
        <dbReference type="ARBA" id="ARBA00022737"/>
    </source>
</evidence>
<dbReference type="Pfam" id="PF00560">
    <property type="entry name" value="LRR_1"/>
    <property type="match status" value="1"/>
</dbReference>
<dbReference type="PANTHER" id="PTHR48060">
    <property type="entry name" value="DNA DAMAGE-REPAIR/TOLERATION PROTEIN DRT100"/>
    <property type="match status" value="1"/>
</dbReference>
<evidence type="ECO:0000313" key="5">
    <source>
        <dbReference type="EMBL" id="PKA55299.1"/>
    </source>
</evidence>
<keyword evidence="3" id="KW-0677">Repeat</keyword>
<name>A0A2I0AIB6_9ASPA</name>
<dbReference type="Gene3D" id="3.80.10.10">
    <property type="entry name" value="Ribonuclease Inhibitor"/>
    <property type="match status" value="1"/>
</dbReference>
<dbReference type="STRING" id="1088818.A0A2I0AIB6"/>
<dbReference type="EC" id="2.7.11.1" evidence="5"/>
<evidence type="ECO:0000256" key="2">
    <source>
        <dbReference type="ARBA" id="ARBA00022729"/>
    </source>
</evidence>
<dbReference type="InterPro" id="IPR013210">
    <property type="entry name" value="LRR_N_plant-typ"/>
</dbReference>
<evidence type="ECO:0000313" key="6">
    <source>
        <dbReference type="Proteomes" id="UP000236161"/>
    </source>
</evidence>
<proteinExistence type="predicted"/>
<dbReference type="GO" id="GO:0004674">
    <property type="term" value="F:protein serine/threonine kinase activity"/>
    <property type="evidence" value="ECO:0007669"/>
    <property type="project" value="UniProtKB-EC"/>
</dbReference>
<keyword evidence="5" id="KW-0675">Receptor</keyword>
<protein>
    <submittedName>
        <fullName evidence="5">Inactive receptor-like protein kinase</fullName>
        <ecNumber evidence="5">2.7.11.1</ecNumber>
    </submittedName>
</protein>
<evidence type="ECO:0000259" key="4">
    <source>
        <dbReference type="Pfam" id="PF08263"/>
    </source>
</evidence>
<dbReference type="Proteomes" id="UP000236161">
    <property type="component" value="Unassembled WGS sequence"/>
</dbReference>
<dbReference type="InterPro" id="IPR001611">
    <property type="entry name" value="Leu-rich_rpt"/>
</dbReference>
<dbReference type="PANTHER" id="PTHR48060:SF17">
    <property type="entry name" value="LRR RECEPTOR-LIKE SERINE_THREONINE-PROTEIN KINASE IRK-RELATED"/>
    <property type="match status" value="1"/>
</dbReference>
<accession>A0A2I0AIB6</accession>